<feature type="domain" description="DNA primase/helicase Gp4 N-terminal Bacteriophage T7-like" evidence="1">
    <location>
        <begin position="38"/>
        <end position="78"/>
    </location>
</feature>
<dbReference type="SUPFAM" id="SSF57783">
    <property type="entry name" value="Zinc beta-ribbon"/>
    <property type="match status" value="1"/>
</dbReference>
<keyword evidence="3" id="KW-1185">Reference proteome</keyword>
<dbReference type="GO" id="GO:0008270">
    <property type="term" value="F:zinc ion binding"/>
    <property type="evidence" value="ECO:0007669"/>
    <property type="project" value="InterPro"/>
</dbReference>
<evidence type="ECO:0000313" key="3">
    <source>
        <dbReference type="Proteomes" id="UP001138768"/>
    </source>
</evidence>
<protein>
    <recommendedName>
        <fullName evidence="1">DNA primase/helicase Gp4 N-terminal Bacteriophage T7-like domain-containing protein</fullName>
    </recommendedName>
</protein>
<dbReference type="RefSeq" id="WP_200247966.1">
    <property type="nucleotide sequence ID" value="NZ_NRRY01000046.1"/>
</dbReference>
<gene>
    <name evidence="2" type="ORF">CKO42_20130</name>
</gene>
<dbReference type="EMBL" id="NRRY01000046">
    <property type="protein sequence ID" value="MBK1620696.1"/>
    <property type="molecule type" value="Genomic_DNA"/>
</dbReference>
<evidence type="ECO:0000259" key="1">
    <source>
        <dbReference type="SMART" id="SM00778"/>
    </source>
</evidence>
<sequence length="358" mass="38131">MRRLEVARVRAACQQASWCNVLNHLAGDLLAAALDRPGRHVACPIHGGVHGDGFRLFADVETTGGGICATCGAFPDGFALLQWLFGWSFPQTLERVAEVLRLDPDQGACALAWATPAISGQHRVTPPRRQGSSATLKRLWSQALAADHPDAGALQRYLAGRGLEGADFGPDALRLHPALPYWHRDAQRRPVLRGHFPAMLALVRAPSGAPISLHRTYLQTHGQGKAPVAAPRKLLPAIAGRSLRGSAVRLMPAGESLGIAEGLETALAASALSAMPVWACLSATLLARFVPPKGVRHLTLWVDKDRSGAGERAAAALRDRLTPQLAVTLRIPADPIPADMTSLDWADLWQSRAAGCAA</sequence>
<accession>A0A9X0WC60</accession>
<comment type="caution">
    <text evidence="2">The sequence shown here is derived from an EMBL/GenBank/DDBJ whole genome shotgun (WGS) entry which is preliminary data.</text>
</comment>
<reference evidence="2 3" key="1">
    <citation type="journal article" date="2020" name="Microorganisms">
        <title>Osmotic Adaptation and Compatible Solute Biosynthesis of Phototrophic Bacteria as Revealed from Genome Analyses.</title>
        <authorList>
            <person name="Imhoff J.F."/>
            <person name="Rahn T."/>
            <person name="Kunzel S."/>
            <person name="Keller A."/>
            <person name="Neulinger S.C."/>
        </authorList>
    </citation>
    <scope>NUCLEOTIDE SEQUENCE [LARGE SCALE GENOMIC DNA]</scope>
    <source>
        <strain evidence="2 3">DSM 25653</strain>
    </source>
</reference>
<dbReference type="InterPro" id="IPR055570">
    <property type="entry name" value="DUF7146"/>
</dbReference>
<proteinExistence type="predicted"/>
<dbReference type="Proteomes" id="UP001138768">
    <property type="component" value="Unassembled WGS sequence"/>
</dbReference>
<dbReference type="AlphaFoldDB" id="A0A9X0WC60"/>
<dbReference type="InterPro" id="IPR013237">
    <property type="entry name" value="Phage_T7_Gp4_N"/>
</dbReference>
<dbReference type="Pfam" id="PF13362">
    <property type="entry name" value="Toprim_3"/>
    <property type="match status" value="1"/>
</dbReference>
<dbReference type="GO" id="GO:0004386">
    <property type="term" value="F:helicase activity"/>
    <property type="evidence" value="ECO:0007669"/>
    <property type="project" value="InterPro"/>
</dbReference>
<dbReference type="InterPro" id="IPR006171">
    <property type="entry name" value="TOPRIM_dom"/>
</dbReference>
<evidence type="ECO:0000313" key="2">
    <source>
        <dbReference type="EMBL" id="MBK1620696.1"/>
    </source>
</evidence>
<dbReference type="Pfam" id="PF08273">
    <property type="entry name" value="Zn_Ribbon_Prim"/>
    <property type="match status" value="1"/>
</dbReference>
<name>A0A9X0WC60_9GAMM</name>
<dbReference type="SMART" id="SM00778">
    <property type="entry name" value="Prim_Zn_Ribbon"/>
    <property type="match status" value="1"/>
</dbReference>
<dbReference type="Pfam" id="PF23639">
    <property type="entry name" value="DUF7146"/>
    <property type="match status" value="1"/>
</dbReference>
<organism evidence="2 3">
    <name type="scientific">Lamprobacter modestohalophilus</name>
    <dbReference type="NCBI Taxonomy" id="1064514"/>
    <lineage>
        <taxon>Bacteria</taxon>
        <taxon>Pseudomonadati</taxon>
        <taxon>Pseudomonadota</taxon>
        <taxon>Gammaproteobacteria</taxon>
        <taxon>Chromatiales</taxon>
        <taxon>Chromatiaceae</taxon>
        <taxon>Lamprobacter</taxon>
    </lineage>
</organism>